<name>A0A553V6K4_9DEIO</name>
<keyword evidence="2" id="KW-0456">Lyase</keyword>
<dbReference type="Proteomes" id="UP000316092">
    <property type="component" value="Unassembled WGS sequence"/>
</dbReference>
<evidence type="ECO:0000313" key="5">
    <source>
        <dbReference type="Proteomes" id="UP000316092"/>
    </source>
</evidence>
<dbReference type="AlphaFoldDB" id="A0A553V6K4"/>
<evidence type="ECO:0000313" key="4">
    <source>
        <dbReference type="EMBL" id="TSA88056.1"/>
    </source>
</evidence>
<feature type="domain" description="Class II aldolase/adducin N-terminal" evidence="3">
    <location>
        <begin position="6"/>
        <end position="217"/>
    </location>
</feature>
<organism evidence="4 5">
    <name type="scientific">Deinococcus detaillensis</name>
    <dbReference type="NCBI Taxonomy" id="2592048"/>
    <lineage>
        <taxon>Bacteria</taxon>
        <taxon>Thermotogati</taxon>
        <taxon>Deinococcota</taxon>
        <taxon>Deinococci</taxon>
        <taxon>Deinococcales</taxon>
        <taxon>Deinococcaceae</taxon>
        <taxon>Deinococcus</taxon>
    </lineage>
</organism>
<dbReference type="GO" id="GO:0016832">
    <property type="term" value="F:aldehyde-lyase activity"/>
    <property type="evidence" value="ECO:0007669"/>
    <property type="project" value="TreeGrafter"/>
</dbReference>
<reference evidence="4 5" key="1">
    <citation type="submission" date="2019-07" db="EMBL/GenBank/DDBJ databases">
        <title>Deinococcus detaillus sp. nov., isolated from humus soil in Antarctica.</title>
        <authorList>
            <person name="Zhang K."/>
        </authorList>
    </citation>
    <scope>NUCLEOTIDE SEQUENCE [LARGE SCALE GENOMIC DNA]</scope>
    <source>
        <strain evidence="4 5">H1</strain>
    </source>
</reference>
<dbReference type="GO" id="GO:0005829">
    <property type="term" value="C:cytosol"/>
    <property type="evidence" value="ECO:0007669"/>
    <property type="project" value="TreeGrafter"/>
</dbReference>
<dbReference type="GO" id="GO:0019323">
    <property type="term" value="P:pentose catabolic process"/>
    <property type="evidence" value="ECO:0007669"/>
    <property type="project" value="TreeGrafter"/>
</dbReference>
<proteinExistence type="predicted"/>
<protein>
    <submittedName>
        <fullName evidence="4">Class II aldolase</fullName>
    </submittedName>
</protein>
<dbReference type="PANTHER" id="PTHR22789:SF0">
    <property type="entry name" value="3-OXO-TETRONATE 4-PHOSPHATE DECARBOXYLASE-RELATED"/>
    <property type="match status" value="1"/>
</dbReference>
<dbReference type="GO" id="GO:0046872">
    <property type="term" value="F:metal ion binding"/>
    <property type="evidence" value="ECO:0007669"/>
    <property type="project" value="UniProtKB-KW"/>
</dbReference>
<gene>
    <name evidence="4" type="ORF">FNU79_02175</name>
</gene>
<evidence type="ECO:0000256" key="1">
    <source>
        <dbReference type="ARBA" id="ARBA00022723"/>
    </source>
</evidence>
<keyword evidence="5" id="KW-1185">Reference proteome</keyword>
<evidence type="ECO:0000259" key="3">
    <source>
        <dbReference type="SMART" id="SM01007"/>
    </source>
</evidence>
<evidence type="ECO:0000256" key="2">
    <source>
        <dbReference type="ARBA" id="ARBA00023239"/>
    </source>
</evidence>
<dbReference type="InterPro" id="IPR036409">
    <property type="entry name" value="Aldolase_II/adducin_N_sf"/>
</dbReference>
<dbReference type="EMBL" id="VKDB01000001">
    <property type="protein sequence ID" value="TSA88056.1"/>
    <property type="molecule type" value="Genomic_DNA"/>
</dbReference>
<dbReference type="Gene3D" id="3.40.225.10">
    <property type="entry name" value="Class II aldolase/adducin N-terminal domain"/>
    <property type="match status" value="1"/>
</dbReference>
<dbReference type="SMART" id="SM01007">
    <property type="entry name" value="Aldolase_II"/>
    <property type="match status" value="1"/>
</dbReference>
<dbReference type="InterPro" id="IPR050197">
    <property type="entry name" value="Aldolase_class_II_sugar_metab"/>
</dbReference>
<keyword evidence="1" id="KW-0479">Metal-binding</keyword>
<dbReference type="InterPro" id="IPR001303">
    <property type="entry name" value="Aldolase_II/adducin_N"/>
</dbReference>
<dbReference type="Pfam" id="PF00596">
    <property type="entry name" value="Aldolase_II"/>
    <property type="match status" value="1"/>
</dbReference>
<sequence>MPKILNELLSLSHTLGNPQHPWAILGEGNTSARLSADTFLVKASGSELRTLTEAHLSEVQFAPLLDVLSSNRPYADADIKALLTGASLTPALPSVETLLHAFLLGLPDVNFVGHTHPVSINGLTCSARGWSALQAGGRLFPDEIVVCGPAPCCVPYTDPGLWLARALRDAIEFHQQAHGVTPKTIYLQNHGFIALGKSAREVQAVTQMADKAAQILLHALACGTPTYLTPEQVARIYQRPDEHHRQKALGL</sequence>
<comment type="caution">
    <text evidence="4">The sequence shown here is derived from an EMBL/GenBank/DDBJ whole genome shotgun (WGS) entry which is preliminary data.</text>
</comment>
<dbReference type="RefSeq" id="WP_143719227.1">
    <property type="nucleotide sequence ID" value="NZ_VKDB01000001.1"/>
</dbReference>
<dbReference type="OrthoDB" id="9774430at2"/>
<accession>A0A553V6K4</accession>
<dbReference type="PANTHER" id="PTHR22789">
    <property type="entry name" value="FUCULOSE PHOSPHATE ALDOLASE"/>
    <property type="match status" value="1"/>
</dbReference>
<dbReference type="SUPFAM" id="SSF53639">
    <property type="entry name" value="AraD/HMP-PK domain-like"/>
    <property type="match status" value="1"/>
</dbReference>